<proteinExistence type="predicted"/>
<evidence type="ECO:0000259" key="2">
    <source>
        <dbReference type="Pfam" id="PF13460"/>
    </source>
</evidence>
<dbReference type="InterPro" id="IPR036291">
    <property type="entry name" value="NAD(P)-bd_dom_sf"/>
</dbReference>
<dbReference type="Proteomes" id="UP000504608">
    <property type="component" value="Unplaced"/>
</dbReference>
<organism evidence="3 4">
    <name type="scientific">Cucurbita maxima</name>
    <name type="common">Pumpkin</name>
    <name type="synonym">Winter squash</name>
    <dbReference type="NCBI Taxonomy" id="3661"/>
    <lineage>
        <taxon>Eukaryota</taxon>
        <taxon>Viridiplantae</taxon>
        <taxon>Streptophyta</taxon>
        <taxon>Embryophyta</taxon>
        <taxon>Tracheophyta</taxon>
        <taxon>Spermatophyta</taxon>
        <taxon>Magnoliopsida</taxon>
        <taxon>eudicotyledons</taxon>
        <taxon>Gunneridae</taxon>
        <taxon>Pentapetalae</taxon>
        <taxon>rosids</taxon>
        <taxon>fabids</taxon>
        <taxon>Cucurbitales</taxon>
        <taxon>Cucurbitaceae</taxon>
        <taxon>Cucurbiteae</taxon>
        <taxon>Cucurbita</taxon>
    </lineage>
</organism>
<reference evidence="4" key="1">
    <citation type="submission" date="2025-08" db="UniProtKB">
        <authorList>
            <consortium name="RefSeq"/>
        </authorList>
    </citation>
    <scope>IDENTIFICATION</scope>
    <source>
        <tissue evidence="4">Young leaves</tissue>
    </source>
</reference>
<dbReference type="Gene3D" id="3.40.50.720">
    <property type="entry name" value="NAD(P)-binding Rossmann-like Domain"/>
    <property type="match status" value="1"/>
</dbReference>
<feature type="region of interest" description="Disordered" evidence="1">
    <location>
        <begin position="367"/>
        <end position="389"/>
    </location>
</feature>
<gene>
    <name evidence="4" type="primary">LOC111499653</name>
</gene>
<dbReference type="PANTHER" id="PTHR47711">
    <property type="entry name" value="PROTEIN PLASTID TRANSCRIPTIONALLY ACTIVE 16, CHLOROPLASTIC"/>
    <property type="match status" value="1"/>
</dbReference>
<evidence type="ECO:0000313" key="4">
    <source>
        <dbReference type="RefSeq" id="XP_023007046.1"/>
    </source>
</evidence>
<dbReference type="AlphaFoldDB" id="A0A6J1KZG1"/>
<feature type="region of interest" description="Disordered" evidence="1">
    <location>
        <begin position="502"/>
        <end position="547"/>
    </location>
</feature>
<feature type="domain" description="NAD(P)-binding" evidence="2">
    <location>
        <begin position="110"/>
        <end position="318"/>
    </location>
</feature>
<evidence type="ECO:0000313" key="3">
    <source>
        <dbReference type="Proteomes" id="UP000504608"/>
    </source>
</evidence>
<dbReference type="SUPFAM" id="SSF51735">
    <property type="entry name" value="NAD(P)-binding Rossmann-fold domains"/>
    <property type="match status" value="1"/>
</dbReference>
<dbReference type="KEGG" id="cmax:111499653"/>
<dbReference type="RefSeq" id="XP_023007046.1">
    <property type="nucleotide sequence ID" value="XM_023151278.1"/>
</dbReference>
<feature type="compositionally biased region" description="Basic and acidic residues" evidence="1">
    <location>
        <begin position="437"/>
        <end position="459"/>
    </location>
</feature>
<feature type="region of interest" description="Disordered" evidence="1">
    <location>
        <begin position="44"/>
        <end position="66"/>
    </location>
</feature>
<keyword evidence="3" id="KW-1185">Reference proteome</keyword>
<sequence length="568" mass="60600">MAAIINSNSFILTTAPNARRSFDNNSRRQFSVYAKSSGTFASFRLGKSSNGSPSSDGAPAEDSGNSNPYRFNFGKIPDVKSLIPVVSETSSGLSFGNSRRKDPNTVFVAGASGQAGIRLAQTLLREGFSVRAGVPELDAAQELARLAAKYKVISNEESKRLNAVESSFQDAESIAKAIGNASKVVVTIGAGENGPTSEVTTSDALQVIQAAQLAGVGHVAIVYDGNASNSSTNNVLDGISSFFNNLFSRSQALSVVELLQKIVETDLSYTFIKANLAEDFEPERAYNVVVGAEGSASSNDYKVAKSRIASLVAGVFSNTAVAENKVVEVYSTPSAPSSSVEQLFSAIPTDGRRQAYAEAQAKAKAEEEAIRTAEQAREEAEAAKKQQLEAAKAEKTAQAAAVAEESQKQESDEVAFFNTLLNKAKDFSSEQSQKLKKLSEKEPKAPTKPKAEEAPEKADSAAGSLVNNFLSKAKGFGLQQPWEKLAFQLPKQSEESNVQIATVRGQAKARSLPSKKAAVRQAMTNSKPSFAAKSKENSKPKPKEEAKAEVRKVFGGLFKQETIYVDDD</sequence>
<name>A0A6J1KZG1_CUCMA</name>
<protein>
    <submittedName>
        <fullName evidence="4">Protein plastid transcriptionally active 16, chloroplastic</fullName>
    </submittedName>
</protein>
<dbReference type="OrthoDB" id="514963at2759"/>
<dbReference type="PANTHER" id="PTHR47711:SF2">
    <property type="entry name" value="PROTEIN PLASTID TRANSCRIPTIONALLY ACTIVE 16, CHLOROPLASTIC"/>
    <property type="match status" value="1"/>
</dbReference>
<accession>A0A6J1KZG1</accession>
<dbReference type="GeneID" id="111499653"/>
<feature type="region of interest" description="Disordered" evidence="1">
    <location>
        <begin position="428"/>
        <end position="461"/>
    </location>
</feature>
<dbReference type="Pfam" id="PF13460">
    <property type="entry name" value="NAD_binding_10"/>
    <property type="match status" value="1"/>
</dbReference>
<feature type="compositionally biased region" description="Basic and acidic residues" evidence="1">
    <location>
        <begin position="533"/>
        <end position="547"/>
    </location>
</feature>
<dbReference type="InterPro" id="IPR016040">
    <property type="entry name" value="NAD(P)-bd_dom"/>
</dbReference>
<evidence type="ECO:0000256" key="1">
    <source>
        <dbReference type="SAM" id="MobiDB-lite"/>
    </source>
</evidence>